<evidence type="ECO:0000313" key="4">
    <source>
        <dbReference type="EMBL" id="GAO97583.1"/>
    </source>
</evidence>
<protein>
    <submittedName>
        <fullName evidence="4">Integration host factor subunit beta</fullName>
    </submittedName>
</protein>
<comment type="caution">
    <text evidence="4">The sequence shown here is derived from an EMBL/GenBank/DDBJ whole genome shotgun (WGS) entry which is preliminary data.</text>
</comment>
<keyword evidence="2" id="KW-0238">DNA-binding</keyword>
<dbReference type="PRINTS" id="PR01727">
    <property type="entry name" value="DNABINDINGHU"/>
</dbReference>
<dbReference type="AlphaFoldDB" id="A0A0K8MBK9"/>
<dbReference type="Pfam" id="PF00216">
    <property type="entry name" value="Bac_DNA_binding"/>
    <property type="match status" value="1"/>
</dbReference>
<dbReference type="SUPFAM" id="SSF47729">
    <property type="entry name" value="IHF-like DNA-binding proteins"/>
    <property type="match status" value="1"/>
</dbReference>
<dbReference type="STRING" id="1629334.Cva_00219"/>
<evidence type="ECO:0000256" key="2">
    <source>
        <dbReference type="ARBA" id="ARBA00023125"/>
    </source>
</evidence>
<dbReference type="GO" id="GO:0003677">
    <property type="term" value="F:DNA binding"/>
    <property type="evidence" value="ECO:0007669"/>
    <property type="project" value="UniProtKB-KW"/>
</dbReference>
<dbReference type="SMART" id="SM00411">
    <property type="entry name" value="BHL"/>
    <property type="match status" value="1"/>
</dbReference>
<comment type="similarity">
    <text evidence="1 3">Belongs to the bacterial histone-like protein family.</text>
</comment>
<dbReference type="GO" id="GO:0005829">
    <property type="term" value="C:cytosol"/>
    <property type="evidence" value="ECO:0007669"/>
    <property type="project" value="TreeGrafter"/>
</dbReference>
<evidence type="ECO:0000256" key="1">
    <source>
        <dbReference type="ARBA" id="ARBA00010529"/>
    </source>
</evidence>
<dbReference type="GO" id="GO:0030527">
    <property type="term" value="F:structural constituent of chromatin"/>
    <property type="evidence" value="ECO:0007669"/>
    <property type="project" value="InterPro"/>
</dbReference>
<dbReference type="PANTHER" id="PTHR33175:SF5">
    <property type="entry name" value="INTEGRATION HOST FACTOR SUBUNIT BETA"/>
    <property type="match status" value="1"/>
</dbReference>
<dbReference type="Gene3D" id="4.10.520.10">
    <property type="entry name" value="IHF-like DNA-binding proteins"/>
    <property type="match status" value="1"/>
</dbReference>
<sequence>MTRAELVQKLTQSNVSLTPAQAEKSVEILLHEITSAIAKGQRVELRGFGVFISRQRKARLGRNPRTGDHVKVEAKKVPFFKAGKQMRDLLNKNS</sequence>
<dbReference type="InterPro" id="IPR010992">
    <property type="entry name" value="IHF-like_DNA-bd_dom_sf"/>
</dbReference>
<gene>
    <name evidence="4" type="primary">ihfB_2</name>
    <name evidence="4" type="ORF">Cva_00219</name>
</gene>
<proteinExistence type="inferred from homology"/>
<dbReference type="OrthoDB" id="9804203at2"/>
<dbReference type="EMBL" id="BBVC01000010">
    <property type="protein sequence ID" value="GAO97583.1"/>
    <property type="molecule type" value="Genomic_DNA"/>
</dbReference>
<dbReference type="PANTHER" id="PTHR33175">
    <property type="entry name" value="DNA-BINDING PROTEIN HU"/>
    <property type="match status" value="1"/>
</dbReference>
<dbReference type="PROSITE" id="PS00045">
    <property type="entry name" value="HISTONE_LIKE"/>
    <property type="match status" value="1"/>
</dbReference>
<dbReference type="CDD" id="cd13836">
    <property type="entry name" value="IHF_B"/>
    <property type="match status" value="1"/>
</dbReference>
<reference evidence="4 5" key="1">
    <citation type="submission" date="2015-03" db="EMBL/GenBank/DDBJ databases">
        <title>Caedibacter varicaedens, whole genome shotgun sequence.</title>
        <authorList>
            <person name="Suzuki H."/>
            <person name="Dapper A.L."/>
            <person name="Gibson A.K."/>
            <person name="Jackson C."/>
            <person name="Lee H."/>
            <person name="Pejaver V.R."/>
            <person name="Doak T."/>
            <person name="Lynch M."/>
        </authorList>
    </citation>
    <scope>NUCLEOTIDE SEQUENCE [LARGE SCALE GENOMIC DNA]</scope>
</reference>
<dbReference type="Proteomes" id="UP000036771">
    <property type="component" value="Unassembled WGS sequence"/>
</dbReference>
<dbReference type="InterPro" id="IPR020816">
    <property type="entry name" value="Histone-like_DNA-bd_CS"/>
</dbReference>
<dbReference type="NCBIfam" id="NF001222">
    <property type="entry name" value="PRK00199.1"/>
    <property type="match status" value="1"/>
</dbReference>
<evidence type="ECO:0000313" key="5">
    <source>
        <dbReference type="Proteomes" id="UP000036771"/>
    </source>
</evidence>
<name>A0A0K8MBK9_9PROT</name>
<evidence type="ECO:0000256" key="3">
    <source>
        <dbReference type="RuleBase" id="RU003939"/>
    </source>
</evidence>
<keyword evidence="5" id="KW-1185">Reference proteome</keyword>
<accession>A0A0K8MBK9</accession>
<organism evidence="4 5">
    <name type="scientific">Caedimonas varicaedens</name>
    <dbReference type="NCBI Taxonomy" id="1629334"/>
    <lineage>
        <taxon>Bacteria</taxon>
        <taxon>Pseudomonadati</taxon>
        <taxon>Pseudomonadota</taxon>
        <taxon>Alphaproteobacteria</taxon>
        <taxon>Holosporales</taxon>
        <taxon>Caedimonadaceae</taxon>
        <taxon>Caedimonas</taxon>
    </lineage>
</organism>
<dbReference type="InterPro" id="IPR000119">
    <property type="entry name" value="Hist_DNA-bd"/>
</dbReference>